<dbReference type="PANTHER" id="PTHR11800">
    <property type="entry name" value="DNA-DIRECTED RNA POLYMERASE"/>
    <property type="match status" value="1"/>
</dbReference>
<name>A0A6S8E9Y3_9STRA</name>
<dbReference type="SMART" id="SM00662">
    <property type="entry name" value="RPOLD"/>
    <property type="match status" value="1"/>
</dbReference>
<feature type="coiled-coil region" evidence="4">
    <location>
        <begin position="310"/>
        <end position="337"/>
    </location>
</feature>
<evidence type="ECO:0000313" key="7">
    <source>
        <dbReference type="EMBL" id="CAE0442855.1"/>
    </source>
</evidence>
<sequence>MGDQERKARKPKIEILEMKDDSIKFLLTETDAAMANALRRVMIGEVPTMAIDLVQIEENSTVLHDEFLAHRLGLLPIRVNAPPDNSHSPDDIFNSIGVQRYRYKRDCTCMDRCRECSLDFSLDVMHDGNEDEVKVIYSSDLRCSNPNVQMVNYSNRDEERLDQEELSQAHGIAICKLGKGQKLKFEATAFKGISKIHSKWSPVCVATFAYLAEVKLDEGRMDELTKEQKYEFVQSCPKKVFNYDEQSQKVKVKDSEACVFCDECVKLGETWKRNKDDDALVVVRPIPEKFLFSVEVTGALSPVEVVILAMDTLSKKLQYLKDNYDKLDQNGEDLEDAPGAYVDTGGFV</sequence>
<gene>
    <name evidence="6" type="ORF">ASTO00021_LOCUS12963</name>
    <name evidence="7" type="ORF">ASTO00021_LOCUS12966</name>
</gene>
<dbReference type="AlphaFoldDB" id="A0A6S8E9Y3"/>
<evidence type="ECO:0000256" key="3">
    <source>
        <dbReference type="ARBA" id="ARBA00025804"/>
    </source>
</evidence>
<keyword evidence="4" id="KW-0175">Coiled coil</keyword>
<protein>
    <recommendedName>
        <fullName evidence="5">DNA-directed RNA polymerase RpoA/D/Rpb3-type domain-containing protein</fullName>
    </recommendedName>
</protein>
<evidence type="ECO:0000313" key="6">
    <source>
        <dbReference type="EMBL" id="CAE0442852.1"/>
    </source>
</evidence>
<dbReference type="InterPro" id="IPR001514">
    <property type="entry name" value="DNA-dir_RNA_pol_30-40kDasu_CS"/>
</dbReference>
<dbReference type="GO" id="GO:0003677">
    <property type="term" value="F:DNA binding"/>
    <property type="evidence" value="ECO:0007669"/>
    <property type="project" value="InterPro"/>
</dbReference>
<dbReference type="InterPro" id="IPR050518">
    <property type="entry name" value="Rpo3/RPB3_RNA_Pol_subunit"/>
</dbReference>
<dbReference type="GO" id="GO:0005665">
    <property type="term" value="C:RNA polymerase II, core complex"/>
    <property type="evidence" value="ECO:0007669"/>
    <property type="project" value="TreeGrafter"/>
</dbReference>
<evidence type="ECO:0000256" key="2">
    <source>
        <dbReference type="ARBA" id="ARBA00023163"/>
    </source>
</evidence>
<dbReference type="GO" id="GO:0046983">
    <property type="term" value="F:protein dimerization activity"/>
    <property type="evidence" value="ECO:0007669"/>
    <property type="project" value="InterPro"/>
</dbReference>
<evidence type="ECO:0000256" key="4">
    <source>
        <dbReference type="SAM" id="Coils"/>
    </source>
</evidence>
<feature type="domain" description="DNA-directed RNA polymerase RpoA/D/Rpb3-type" evidence="5">
    <location>
        <begin position="22"/>
        <end position="323"/>
    </location>
</feature>
<dbReference type="InterPro" id="IPR011262">
    <property type="entry name" value="DNA-dir_RNA_pol_insert"/>
</dbReference>
<dbReference type="Pfam" id="PF01193">
    <property type="entry name" value="RNA_pol_L"/>
    <property type="match status" value="1"/>
</dbReference>
<dbReference type="SUPFAM" id="SSF56553">
    <property type="entry name" value="Insert subdomain of RNA polymerase alpha subunit"/>
    <property type="match status" value="1"/>
</dbReference>
<dbReference type="PANTHER" id="PTHR11800:SF2">
    <property type="entry name" value="DNA-DIRECTED RNA POLYMERASE II SUBUNIT RPB3"/>
    <property type="match status" value="1"/>
</dbReference>
<dbReference type="EMBL" id="HBIN01017027">
    <property type="protein sequence ID" value="CAE0442855.1"/>
    <property type="molecule type" value="Transcribed_RNA"/>
</dbReference>
<dbReference type="NCBIfam" id="NF001988">
    <property type="entry name" value="PRK00783.1"/>
    <property type="match status" value="1"/>
</dbReference>
<dbReference type="InterPro" id="IPR036643">
    <property type="entry name" value="RNApol_insert_sf"/>
</dbReference>
<dbReference type="Gene3D" id="2.170.120.12">
    <property type="entry name" value="DNA-directed RNA polymerase, insert domain"/>
    <property type="match status" value="1"/>
</dbReference>
<dbReference type="Pfam" id="PF01000">
    <property type="entry name" value="RNA_pol_A_bac"/>
    <property type="match status" value="1"/>
</dbReference>
<dbReference type="EMBL" id="HBIN01017024">
    <property type="protein sequence ID" value="CAE0442852.1"/>
    <property type="molecule type" value="Transcribed_RNA"/>
</dbReference>
<dbReference type="PROSITE" id="PS00446">
    <property type="entry name" value="RNA_POL_D_30KD"/>
    <property type="match status" value="1"/>
</dbReference>
<dbReference type="HAMAP" id="MF_00320">
    <property type="entry name" value="RNApol_arch_Rpo3"/>
    <property type="match status" value="1"/>
</dbReference>
<dbReference type="InterPro" id="IPR036603">
    <property type="entry name" value="RBP11-like"/>
</dbReference>
<dbReference type="InterPro" id="IPR022842">
    <property type="entry name" value="RNAP_Rpo3/Rpb3/RPAC1"/>
</dbReference>
<proteinExistence type="inferred from homology"/>
<organism evidence="7">
    <name type="scientific">Aplanochytrium stocchinoi</name>
    <dbReference type="NCBI Taxonomy" id="215587"/>
    <lineage>
        <taxon>Eukaryota</taxon>
        <taxon>Sar</taxon>
        <taxon>Stramenopiles</taxon>
        <taxon>Bigyra</taxon>
        <taxon>Labyrinthulomycetes</taxon>
        <taxon>Thraustochytrida</taxon>
        <taxon>Thraustochytriidae</taxon>
        <taxon>Aplanochytrium</taxon>
    </lineage>
</organism>
<dbReference type="SUPFAM" id="SSF55257">
    <property type="entry name" value="RBP11-like subunits of RNA polymerase"/>
    <property type="match status" value="1"/>
</dbReference>
<comment type="similarity">
    <text evidence="3">Belongs to the archaeal Rpo3/eukaryotic RPB3 RNA polymerase subunit family.</text>
</comment>
<reference evidence="7" key="1">
    <citation type="submission" date="2021-01" db="EMBL/GenBank/DDBJ databases">
        <authorList>
            <person name="Corre E."/>
            <person name="Pelletier E."/>
            <person name="Niang G."/>
            <person name="Scheremetjew M."/>
            <person name="Finn R."/>
            <person name="Kale V."/>
            <person name="Holt S."/>
            <person name="Cochrane G."/>
            <person name="Meng A."/>
            <person name="Brown T."/>
            <person name="Cohen L."/>
        </authorList>
    </citation>
    <scope>NUCLEOTIDE SEQUENCE</scope>
    <source>
        <strain evidence="7">GSBS06</strain>
    </source>
</reference>
<accession>A0A6S8E9Y3</accession>
<dbReference type="InterPro" id="IPR011263">
    <property type="entry name" value="DNA-dir_RNA_pol_RpoA/D/Rpb3"/>
</dbReference>
<evidence type="ECO:0000259" key="5">
    <source>
        <dbReference type="SMART" id="SM00662"/>
    </source>
</evidence>
<keyword evidence="1" id="KW-0240">DNA-directed RNA polymerase</keyword>
<dbReference type="Gene3D" id="3.30.1360.10">
    <property type="entry name" value="RNA polymerase, RBP11-like subunit"/>
    <property type="match status" value="1"/>
</dbReference>
<dbReference type="GO" id="GO:0006366">
    <property type="term" value="P:transcription by RNA polymerase II"/>
    <property type="evidence" value="ECO:0007669"/>
    <property type="project" value="TreeGrafter"/>
</dbReference>
<keyword evidence="2" id="KW-0804">Transcription</keyword>
<evidence type="ECO:0000256" key="1">
    <source>
        <dbReference type="ARBA" id="ARBA00022478"/>
    </source>
</evidence>
<dbReference type="GO" id="GO:0003899">
    <property type="term" value="F:DNA-directed RNA polymerase activity"/>
    <property type="evidence" value="ECO:0007669"/>
    <property type="project" value="InterPro"/>
</dbReference>